<dbReference type="Proteomes" id="UP000319160">
    <property type="component" value="Unassembled WGS sequence"/>
</dbReference>
<reference evidence="11" key="1">
    <citation type="submission" date="2019-06" db="EMBL/GenBank/DDBJ databases">
        <title>Draft genome sequence of the griseofulvin-producing fungus Xylaria cubensis strain G536.</title>
        <authorList>
            <person name="Mead M.E."/>
            <person name="Raja H.A."/>
            <person name="Steenwyk J.L."/>
            <person name="Knowles S.L."/>
            <person name="Oberlies N.H."/>
            <person name="Rokas A."/>
        </authorList>
    </citation>
    <scope>NUCLEOTIDE SEQUENCE [LARGE SCALE GENOMIC DNA]</scope>
    <source>
        <strain evidence="11">G536</strain>
    </source>
</reference>
<gene>
    <name evidence="10" type="ORF">FHL15_005445</name>
</gene>
<dbReference type="Pfam" id="PF07731">
    <property type="entry name" value="Cu-oxidase_2"/>
    <property type="match status" value="1"/>
</dbReference>
<dbReference type="GO" id="GO:0004322">
    <property type="term" value="F:ferroxidase activity"/>
    <property type="evidence" value="ECO:0007669"/>
    <property type="project" value="TreeGrafter"/>
</dbReference>
<dbReference type="GO" id="GO:0005507">
    <property type="term" value="F:copper ion binding"/>
    <property type="evidence" value="ECO:0007669"/>
    <property type="project" value="InterPro"/>
</dbReference>
<dbReference type="GO" id="GO:0033573">
    <property type="term" value="C:high-affinity iron permease complex"/>
    <property type="evidence" value="ECO:0007669"/>
    <property type="project" value="TreeGrafter"/>
</dbReference>
<feature type="chain" id="PRO_5021881779" description="Laccase" evidence="6">
    <location>
        <begin position="17"/>
        <end position="596"/>
    </location>
</feature>
<evidence type="ECO:0000259" key="7">
    <source>
        <dbReference type="Pfam" id="PF00394"/>
    </source>
</evidence>
<dbReference type="GO" id="GO:0033215">
    <property type="term" value="P:reductive iron assimilation"/>
    <property type="evidence" value="ECO:0007669"/>
    <property type="project" value="TreeGrafter"/>
</dbReference>
<dbReference type="PANTHER" id="PTHR11709">
    <property type="entry name" value="MULTI-COPPER OXIDASE"/>
    <property type="match status" value="1"/>
</dbReference>
<dbReference type="STRING" id="2512241.A0A553I0N5"/>
<evidence type="ECO:0000256" key="1">
    <source>
        <dbReference type="ARBA" id="ARBA00010609"/>
    </source>
</evidence>
<evidence type="ECO:0000256" key="5">
    <source>
        <dbReference type="ARBA" id="ARBA00023008"/>
    </source>
</evidence>
<keyword evidence="4" id="KW-0560">Oxidoreductase</keyword>
<feature type="domain" description="Plastocyanin-like" evidence="8">
    <location>
        <begin position="380"/>
        <end position="511"/>
    </location>
</feature>
<feature type="signal peptide" evidence="6">
    <location>
        <begin position="1"/>
        <end position="16"/>
    </location>
</feature>
<organism evidence="10 11">
    <name type="scientific">Xylaria flabelliformis</name>
    <dbReference type="NCBI Taxonomy" id="2512241"/>
    <lineage>
        <taxon>Eukaryota</taxon>
        <taxon>Fungi</taxon>
        <taxon>Dikarya</taxon>
        <taxon>Ascomycota</taxon>
        <taxon>Pezizomycotina</taxon>
        <taxon>Sordariomycetes</taxon>
        <taxon>Xylariomycetidae</taxon>
        <taxon>Xylariales</taxon>
        <taxon>Xylariaceae</taxon>
        <taxon>Xylaria</taxon>
    </lineage>
</organism>
<keyword evidence="11" id="KW-1185">Reference proteome</keyword>
<dbReference type="InterPro" id="IPR001117">
    <property type="entry name" value="Cu-oxidase_2nd"/>
</dbReference>
<keyword evidence="2" id="KW-0479">Metal-binding</keyword>
<dbReference type="InterPro" id="IPR045087">
    <property type="entry name" value="Cu-oxidase_fam"/>
</dbReference>
<sequence>MRSLLPFLGLCSSAAAYTCSGTPKTVSLQWSFGWKWVSPDGFGRPVIAVNNQWPPPTIDMCKGDQLVVQVTNNLGNETASIHFHGLYQNGQNQMDGPAMSTQCPIPPESVFTYNFTVGSTLPYSRVTLSGLETKHLLNGQIADGLRGPLIVHDPKPPYNVTGGELVLTVADWYHTQAPYLLEYYQSAENAADGGPEPIPDTGLLNDGQNVPVKVQPGKTYLLRVINPGNFVGAFLKIDGHNLTIVEVDGVYTEPYTVDTLYLTVAQRYAVLLTTHATSSQNFLIKAALDTSMFDEVPDGYNPNFYGYLVYDSSKPLPAKVPLPDSPVTLDDTKLSTSTAYTADQVPVYDHVDTQLILNLNFSIINNQTRATLNGTTGIPQLVPSLYTALSAGSNAWNPLVYGVNSIPFVYKQNQIVEVIINNYDTGGHPWHLHGATFQVIARNGMGEGYYAGQKLVPPHANPLRRDTVMINAGGFLAFRFKTNNPGVHLMHCHIEWHVEAGLTSTFIVAPDVLQKTIKIPQDHLAACQRQHIPTTGNAAGNSKNYLNLTGAPTKPDPHPMGALIDPSSLGPSGKHEEFWPSTRKHWASWMPAAPDS</sequence>
<dbReference type="EMBL" id="VFLP01000027">
    <property type="protein sequence ID" value="TRX93769.1"/>
    <property type="molecule type" value="Genomic_DNA"/>
</dbReference>
<dbReference type="CDD" id="cd13877">
    <property type="entry name" value="CuRO_2_Fet3p_like"/>
    <property type="match status" value="1"/>
</dbReference>
<protein>
    <recommendedName>
        <fullName evidence="12">Laccase</fullName>
    </recommendedName>
</protein>
<dbReference type="Pfam" id="PF00394">
    <property type="entry name" value="Cu-oxidase"/>
    <property type="match status" value="1"/>
</dbReference>
<evidence type="ECO:0000256" key="2">
    <source>
        <dbReference type="ARBA" id="ARBA00022723"/>
    </source>
</evidence>
<evidence type="ECO:0000313" key="11">
    <source>
        <dbReference type="Proteomes" id="UP000319160"/>
    </source>
</evidence>
<keyword evidence="3 6" id="KW-0732">Signal</keyword>
<dbReference type="PANTHER" id="PTHR11709:SF361">
    <property type="entry name" value="IRON TRANSPORT MULTICOPPER OXIDASE FET3"/>
    <property type="match status" value="1"/>
</dbReference>
<name>A0A553I0N5_9PEZI</name>
<dbReference type="Gene3D" id="2.60.40.420">
    <property type="entry name" value="Cupredoxins - blue copper proteins"/>
    <property type="match status" value="3"/>
</dbReference>
<evidence type="ECO:0000256" key="6">
    <source>
        <dbReference type="SAM" id="SignalP"/>
    </source>
</evidence>
<dbReference type="PROSITE" id="PS00080">
    <property type="entry name" value="MULTICOPPER_OXIDASE2"/>
    <property type="match status" value="1"/>
</dbReference>
<evidence type="ECO:0000259" key="9">
    <source>
        <dbReference type="Pfam" id="PF07732"/>
    </source>
</evidence>
<dbReference type="InterPro" id="IPR011706">
    <property type="entry name" value="Cu-oxidase_C"/>
</dbReference>
<accession>A0A553I0N5</accession>
<feature type="domain" description="Plastocyanin-like" evidence="9">
    <location>
        <begin position="34"/>
        <end position="155"/>
    </location>
</feature>
<comment type="similarity">
    <text evidence="1">Belongs to the multicopper oxidase family.</text>
</comment>
<dbReference type="InterPro" id="IPR011707">
    <property type="entry name" value="Cu-oxidase-like_N"/>
</dbReference>
<evidence type="ECO:0000256" key="3">
    <source>
        <dbReference type="ARBA" id="ARBA00022729"/>
    </source>
</evidence>
<feature type="domain" description="Plastocyanin-like" evidence="7">
    <location>
        <begin position="164"/>
        <end position="312"/>
    </location>
</feature>
<proteinExistence type="inferred from homology"/>
<dbReference type="OrthoDB" id="2121828at2759"/>
<dbReference type="Pfam" id="PF07732">
    <property type="entry name" value="Cu-oxidase_3"/>
    <property type="match status" value="1"/>
</dbReference>
<keyword evidence="5" id="KW-0186">Copper</keyword>
<comment type="caution">
    <text evidence="10">The sequence shown here is derived from an EMBL/GenBank/DDBJ whole genome shotgun (WGS) entry which is preliminary data.</text>
</comment>
<dbReference type="SUPFAM" id="SSF49503">
    <property type="entry name" value="Cupredoxins"/>
    <property type="match status" value="3"/>
</dbReference>
<evidence type="ECO:0008006" key="12">
    <source>
        <dbReference type="Google" id="ProtNLM"/>
    </source>
</evidence>
<dbReference type="InterPro" id="IPR008972">
    <property type="entry name" value="Cupredoxin"/>
</dbReference>
<dbReference type="InterPro" id="IPR002355">
    <property type="entry name" value="Cu_oxidase_Cu_BS"/>
</dbReference>
<evidence type="ECO:0000259" key="8">
    <source>
        <dbReference type="Pfam" id="PF07731"/>
    </source>
</evidence>
<dbReference type="AlphaFoldDB" id="A0A553I0N5"/>
<evidence type="ECO:0000313" key="10">
    <source>
        <dbReference type="EMBL" id="TRX93769.1"/>
    </source>
</evidence>
<dbReference type="GO" id="GO:0010106">
    <property type="term" value="P:cellular response to iron ion starvation"/>
    <property type="evidence" value="ECO:0007669"/>
    <property type="project" value="TreeGrafter"/>
</dbReference>
<evidence type="ECO:0000256" key="4">
    <source>
        <dbReference type="ARBA" id="ARBA00023002"/>
    </source>
</evidence>
<dbReference type="InterPro" id="IPR044130">
    <property type="entry name" value="CuRO_2_Fet3-like"/>
</dbReference>